<evidence type="ECO:0000256" key="2">
    <source>
        <dbReference type="PROSITE-ProRule" id="PRU00708"/>
    </source>
</evidence>
<evidence type="ECO:0000313" key="6">
    <source>
        <dbReference type="Proteomes" id="UP000235392"/>
    </source>
</evidence>
<keyword evidence="1" id="KW-0677">Repeat</keyword>
<dbReference type="PANTHER" id="PTHR47942">
    <property type="entry name" value="TETRATRICOPEPTIDE REPEAT (TPR)-LIKE SUPERFAMILY PROTEIN-RELATED"/>
    <property type="match status" value="1"/>
</dbReference>
<dbReference type="Pfam" id="PF23276">
    <property type="entry name" value="TPR_24"/>
    <property type="match status" value="1"/>
</dbReference>
<feature type="domain" description="Pentatricopeptide repeat-containing protein-mitochondrial" evidence="4">
    <location>
        <begin position="540"/>
        <end position="639"/>
    </location>
</feature>
<feature type="repeat" description="PPR" evidence="2">
    <location>
        <begin position="614"/>
        <end position="648"/>
    </location>
</feature>
<dbReference type="InterPro" id="IPR057027">
    <property type="entry name" value="TPR_mt"/>
</dbReference>
<dbReference type="EMBL" id="PGCI01000707">
    <property type="protein sequence ID" value="PLW19901.1"/>
    <property type="molecule type" value="Genomic_DNA"/>
</dbReference>
<evidence type="ECO:0000313" key="5">
    <source>
        <dbReference type="EMBL" id="PLW19901.1"/>
    </source>
</evidence>
<dbReference type="PANTHER" id="PTHR47942:SF78">
    <property type="entry name" value="PENTATRICOPEPTIDE REPEAT PROTEIN (AFU_ORTHOLOGUE AFUA_4G07240)"/>
    <property type="match status" value="1"/>
</dbReference>
<feature type="region of interest" description="Disordered" evidence="3">
    <location>
        <begin position="792"/>
        <end position="811"/>
    </location>
</feature>
<evidence type="ECO:0000259" key="4">
    <source>
        <dbReference type="Pfam" id="PF23276"/>
    </source>
</evidence>
<evidence type="ECO:0000256" key="3">
    <source>
        <dbReference type="SAM" id="MobiDB-lite"/>
    </source>
</evidence>
<sequence length="1298" mass="148333">MRRLRANHWIRHSNQKRTTYHYHHRQSAQLSTLINLLRCNNRHHSKTPQNHPLKFFTDFSAPPHSHHLPSSTNYHLNSTLRRCFYLNSINLHQLPTSATDHQTPGTSLINSRSAIRPSSSWWECSTEPTNRRHDKEDERVTVHKKIQSKCDRNEPFQNYTSELFKIQSSPSSNPAVLFNFQKSLLEDFKFQNYFDQIWYDLSSHEENEKEETFRIIESQRQSIEILLQTMINTSAHLNQAEKIQIFNGIMNFLICNKNSDRLVSLLGLDPIKGWRNLVKEHLRIQTLRTLVSFINIFTPNLSTWWSSEISQAQDNSIQLNKLAKIGIFLVVALSKEGSVWKAFKLFWMMNSLPRDDPGILPHERRAAAALGLVDALWSRKRIDAANDVLETLSIGEWLGPLYQRYLLSMLIIKAARGEVSEVMRIGRVYERAWVSSNEPKAVAGRNKRSREFHLQDPRIPVARAKIEALGILGETRSAIEIFQETMRTVPPKLGVSSQLPDLCAEIMRVYMKADNPRAIERLLTRMISTSDPYGLRQPDQRHYNILLQAYANRLDIEGCSSVLDRLSASGIRPDIHSLGNICLLFSNLGEPELIREVIHTLAEHRSSSRSLRLNRELWNILLDAYMESGDWNRAAKLLKYLELNDLSRGESDAVTNGCVLKALVLSGSPTDKILETFKSMYNNQTGLVADARSYTLLLLSICDSGMLDLAEAVFYSLKENNSKGDGQTDRSRALVKPNVYMYGIMISAALRLGKHDLAQGYLREMQWSGIRPNLVIYSMLTSAYAASASSATQTAGSGEAEEEEEERQQDGVRVAYEMADRFRRELLNPEIDGEVNRNPSTERVNWGERPLMRKKLLHRLLGPIIQSYAKSARPAKALEMFRELVSSLGCESGIVSSDGRPIDLDIFTMLMDGYRRAQDPVGVMEVWKEIFRLATENNNSLDASEKLMDKVRRLIQHDGFPPSKRPDDVSPIVKSSTDQQRHRRRANKLCLPLSIYTDCLSRHGYHEEIAKSWHEVQEAGFGFDAGNWNELCVAMFRSGNHRMGWWIVERVFYGKEDSHLEESSETGLEEGVNDDEEMGWARLLGRTAGFRSGRTVLDLEGTRLSGAQKTESPIRPPNRTFIRKTRRFDDQAATRMSVSGLLSWLEDSDSIVPAQEIARAGSRTGWSQQLEQISQARRELGWRPSGKVLRMLHGSMWRECSDLVIGKWEELEGKPQGGKERIRFDSTLVDDKEFIKAPVQEIVDGYQVRYPHTMVEVMEINDAQDIPVGISKDQLTRWSKDDFIARTCDLSILAKQSY</sequence>
<dbReference type="InterPro" id="IPR051222">
    <property type="entry name" value="PPR/CCM1_RNA-binding"/>
</dbReference>
<dbReference type="Proteomes" id="UP000235392">
    <property type="component" value="Unassembled WGS sequence"/>
</dbReference>
<accession>A0A2N5T320</accession>
<organism evidence="5 6">
    <name type="scientific">Puccinia coronata f. sp. avenae</name>
    <dbReference type="NCBI Taxonomy" id="200324"/>
    <lineage>
        <taxon>Eukaryota</taxon>
        <taxon>Fungi</taxon>
        <taxon>Dikarya</taxon>
        <taxon>Basidiomycota</taxon>
        <taxon>Pucciniomycotina</taxon>
        <taxon>Pucciniomycetes</taxon>
        <taxon>Pucciniales</taxon>
        <taxon>Pucciniaceae</taxon>
        <taxon>Puccinia</taxon>
    </lineage>
</organism>
<dbReference type="Gene3D" id="1.25.40.10">
    <property type="entry name" value="Tetratricopeptide repeat domain"/>
    <property type="match status" value="2"/>
</dbReference>
<proteinExistence type="predicted"/>
<protein>
    <recommendedName>
        <fullName evidence="4">Pentatricopeptide repeat-containing protein-mitochondrial domain-containing protein</fullName>
    </recommendedName>
</protein>
<comment type="caution">
    <text evidence="5">The sequence shown here is derived from an EMBL/GenBank/DDBJ whole genome shotgun (WGS) entry which is preliminary data.</text>
</comment>
<name>A0A2N5T320_9BASI</name>
<feature type="repeat" description="PPR" evidence="2">
    <location>
        <begin position="539"/>
        <end position="573"/>
    </location>
</feature>
<feature type="region of interest" description="Disordered" evidence="3">
    <location>
        <begin position="959"/>
        <end position="983"/>
    </location>
</feature>
<dbReference type="InterPro" id="IPR011990">
    <property type="entry name" value="TPR-like_helical_dom_sf"/>
</dbReference>
<gene>
    <name evidence="5" type="ORF">PCASD_13844</name>
</gene>
<reference evidence="5 6" key="1">
    <citation type="submission" date="2017-11" db="EMBL/GenBank/DDBJ databases">
        <title>De novo assembly and phasing of dikaryotic genomes from two isolates of Puccinia coronata f. sp. avenae, the causal agent of oat crown rust.</title>
        <authorList>
            <person name="Miller M.E."/>
            <person name="Zhang Y."/>
            <person name="Omidvar V."/>
            <person name="Sperschneider J."/>
            <person name="Schwessinger B."/>
            <person name="Raley C."/>
            <person name="Palmer J.M."/>
            <person name="Garnica D."/>
            <person name="Upadhyaya N."/>
            <person name="Rathjen J."/>
            <person name="Taylor J.M."/>
            <person name="Park R.F."/>
            <person name="Dodds P.N."/>
            <person name="Hirsch C.D."/>
            <person name="Kianian S.F."/>
            <person name="Figueroa M."/>
        </authorList>
    </citation>
    <scope>NUCLEOTIDE SEQUENCE [LARGE SCALE GENOMIC DNA]</scope>
    <source>
        <strain evidence="5">12SD80</strain>
    </source>
</reference>
<dbReference type="Pfam" id="PF13812">
    <property type="entry name" value="PPR_3"/>
    <property type="match status" value="1"/>
</dbReference>
<dbReference type="InterPro" id="IPR002885">
    <property type="entry name" value="PPR_rpt"/>
</dbReference>
<evidence type="ECO:0000256" key="1">
    <source>
        <dbReference type="ARBA" id="ARBA00022737"/>
    </source>
</evidence>
<feature type="repeat" description="PPR" evidence="2">
    <location>
        <begin position="738"/>
        <end position="772"/>
    </location>
</feature>
<dbReference type="PROSITE" id="PS51375">
    <property type="entry name" value="PPR"/>
    <property type="match status" value="3"/>
</dbReference>